<organism evidence="1 2">
    <name type="scientific">Paramuricea clavata</name>
    <name type="common">Red gorgonian</name>
    <name type="synonym">Violescent sea-whip</name>
    <dbReference type="NCBI Taxonomy" id="317549"/>
    <lineage>
        <taxon>Eukaryota</taxon>
        <taxon>Metazoa</taxon>
        <taxon>Cnidaria</taxon>
        <taxon>Anthozoa</taxon>
        <taxon>Octocorallia</taxon>
        <taxon>Malacalcyonacea</taxon>
        <taxon>Plexauridae</taxon>
        <taxon>Paramuricea</taxon>
    </lineage>
</organism>
<proteinExistence type="predicted"/>
<gene>
    <name evidence="1" type="ORF">PACLA_8A009561</name>
</gene>
<dbReference type="OrthoDB" id="5980782at2759"/>
<reference evidence="1" key="1">
    <citation type="submission" date="2020-04" db="EMBL/GenBank/DDBJ databases">
        <authorList>
            <person name="Alioto T."/>
            <person name="Alioto T."/>
            <person name="Gomez Garrido J."/>
        </authorList>
    </citation>
    <scope>NUCLEOTIDE SEQUENCE</scope>
    <source>
        <strain evidence="1">A484AB</strain>
    </source>
</reference>
<name>A0A6S7G000_PARCT</name>
<protein>
    <submittedName>
        <fullName evidence="1">Uncharacterized protein</fullName>
    </submittedName>
</protein>
<evidence type="ECO:0000313" key="2">
    <source>
        <dbReference type="Proteomes" id="UP001152795"/>
    </source>
</evidence>
<comment type="caution">
    <text evidence="1">The sequence shown here is derived from an EMBL/GenBank/DDBJ whole genome shotgun (WGS) entry which is preliminary data.</text>
</comment>
<dbReference type="AlphaFoldDB" id="A0A6S7G000"/>
<dbReference type="Proteomes" id="UP001152795">
    <property type="component" value="Unassembled WGS sequence"/>
</dbReference>
<keyword evidence="2" id="KW-1185">Reference proteome</keyword>
<dbReference type="EMBL" id="CACRXK020000818">
    <property type="protein sequence ID" value="CAB3985025.1"/>
    <property type="molecule type" value="Genomic_DNA"/>
</dbReference>
<accession>A0A6S7G000</accession>
<sequence length="430" mass="48788">MTVEHARKLKSGFGGQIIMKYLDDSCERGDKSSCITLNIVQPLFPKKLEFANNRSIAMASQKSVGFVRVSRYWEQMTMNLRALITLAGQAKFGNRKVQVPRVKHSQFGIGDGYPLGTYFNMTHFNHVLTLGDYATLVGEKDYEAECSLADASHVAIYFLYEGDEEKTKQMLQLNKKQYDNISKKAGKDGWTKCPTLRKYIKENLKTKCFCVNVSNFTEWDRLENEVIKGAKCLTLSNWRGIGRSFRTRFSKKHLKFHAKDIQFALKPSGAILKEANRFRRVLYGPYIAVHIRAEKVFSAHGLSRLVDCVRVLAELVKVLKIASDITQVLIASDTSSFGSYAWEGQQKHRTLKNLHSFLVSSIGGIEYKPTADDVDRGVVALVEMTLLARATHLITVGKGSFQEWIVAKFLEQHREYDQPQWSLITMCSAD</sequence>
<dbReference type="Gene3D" id="3.40.50.11350">
    <property type="match status" value="1"/>
</dbReference>
<evidence type="ECO:0000313" key="1">
    <source>
        <dbReference type="EMBL" id="CAB3985025.1"/>
    </source>
</evidence>